<comment type="cofactor">
    <cofactor evidence="9">
        <name>Zn(2+)</name>
        <dbReference type="ChEBI" id="CHEBI:29105"/>
    </cofactor>
    <text evidence="9">Binds 1 zinc ion per subunit.</text>
</comment>
<evidence type="ECO:0000256" key="4">
    <source>
        <dbReference type="ARBA" id="ARBA00022862"/>
    </source>
</evidence>
<sequence length="195" mass="20260">MKSAVFVLLLLNHLTDAEKLTASVDILRAGEKTPGEKIGTLKLVQEDGKLKITGKLSGLPPGPHGFHIHEKSDLTNNCLNTGGHFNPFEKDHGAPSDEERHAGDLGNIVVKDDGTVDIAVEDHLASLAGKTNVLNHAVVVHEKADDLGKGGDAGSKKTGNAGSRLACGVIASGSGVVVVSIGITVISFLTVLLLR</sequence>
<dbReference type="EMBL" id="KU560551">
    <property type="protein sequence ID" value="APZ88396.1"/>
    <property type="molecule type" value="Genomic_DNA"/>
</dbReference>
<dbReference type="CDD" id="cd00305">
    <property type="entry name" value="Cu-Zn_Superoxide_Dismutase"/>
    <property type="match status" value="1"/>
</dbReference>
<organism evidence="27 29">
    <name type="scientific">Bursaphelenchus xylophilus</name>
    <name type="common">Pinewood nematode worm</name>
    <name type="synonym">Aphelenchoides xylophilus</name>
    <dbReference type="NCBI Taxonomy" id="6326"/>
    <lineage>
        <taxon>Eukaryota</taxon>
        <taxon>Metazoa</taxon>
        <taxon>Ecdysozoa</taxon>
        <taxon>Nematoda</taxon>
        <taxon>Chromadorea</taxon>
        <taxon>Rhabditida</taxon>
        <taxon>Tylenchina</taxon>
        <taxon>Tylenchomorpha</taxon>
        <taxon>Aphelenchoidea</taxon>
        <taxon>Aphelenchoididae</taxon>
        <taxon>Bursaphelenchus</taxon>
    </lineage>
</organism>
<evidence type="ECO:0000313" key="19">
    <source>
        <dbReference type="EMBL" id="APZ88390.1"/>
    </source>
</evidence>
<dbReference type="EMBL" id="KU560540">
    <property type="protein sequence ID" value="APZ88385.1"/>
    <property type="molecule type" value="Genomic_DNA"/>
</dbReference>
<evidence type="ECO:0000313" key="18">
    <source>
        <dbReference type="EMBL" id="APZ88388.1"/>
    </source>
</evidence>
<reference evidence="29" key="2">
    <citation type="submission" date="2016-11" db="UniProtKB">
        <authorList>
            <consortium name="WormBaseParasite"/>
        </authorList>
    </citation>
    <scope>IDENTIFICATION</scope>
</reference>
<keyword evidence="28" id="KW-1185">Reference proteome</keyword>
<comment type="similarity">
    <text evidence="1 9">Belongs to the Cu-Zn superoxide dismutase family.</text>
</comment>
<dbReference type="EC" id="1.15.1.1" evidence="9"/>
<dbReference type="Gene3D" id="2.60.40.200">
    <property type="entry name" value="Superoxide dismutase, copper/zinc binding domain"/>
    <property type="match status" value="1"/>
</dbReference>
<keyword evidence="10" id="KW-0812">Transmembrane</keyword>
<evidence type="ECO:0000259" key="12">
    <source>
        <dbReference type="Pfam" id="PF00080"/>
    </source>
</evidence>
<evidence type="ECO:0000313" key="26">
    <source>
        <dbReference type="EMBL" id="CAG9123280.1"/>
    </source>
</evidence>
<feature type="chain" id="PRO_5009304735" description="Superoxide dismutase [Cu-Zn]" evidence="11">
    <location>
        <begin position="18"/>
        <end position="195"/>
    </location>
</feature>
<evidence type="ECO:0000313" key="20">
    <source>
        <dbReference type="EMBL" id="APZ88391.1"/>
    </source>
</evidence>
<dbReference type="eggNOG" id="KOG0441">
    <property type="taxonomic scope" value="Eukaryota"/>
</dbReference>
<comment type="function">
    <text evidence="9">Destroys radicals which are normally produced within the cells and which are toxic to biological systems.</text>
</comment>
<dbReference type="InterPro" id="IPR024134">
    <property type="entry name" value="SOD_Cu/Zn_/chaperone"/>
</dbReference>
<evidence type="ECO:0000256" key="7">
    <source>
        <dbReference type="ARBA" id="ARBA00023157"/>
    </source>
</evidence>
<dbReference type="WBParaSite" id="BXY_0353300.1">
    <property type="protein sequence ID" value="BXY_0353300.1"/>
    <property type="gene ID" value="BXY_0353300"/>
</dbReference>
<evidence type="ECO:0000256" key="1">
    <source>
        <dbReference type="ARBA" id="ARBA00010457"/>
    </source>
</evidence>
<dbReference type="EMBL" id="CAJFCV020000005">
    <property type="protein sequence ID" value="CAG9123280.1"/>
    <property type="molecule type" value="Genomic_DNA"/>
</dbReference>
<comment type="cofactor">
    <cofactor evidence="9">
        <name>Cu cation</name>
        <dbReference type="ChEBI" id="CHEBI:23378"/>
    </cofactor>
    <text evidence="9">Binds 1 copper ion per subunit.</text>
</comment>
<evidence type="ECO:0000313" key="13">
    <source>
        <dbReference type="EMBL" id="APZ88383.1"/>
    </source>
</evidence>
<keyword evidence="3 9" id="KW-0862">Zinc</keyword>
<reference evidence="26" key="3">
    <citation type="submission" date="2020-08" db="EMBL/GenBank/DDBJ databases">
        <authorList>
            <person name="Kikuchi T."/>
        </authorList>
    </citation>
    <scope>NUCLEOTIDE SEQUENCE</scope>
    <source>
        <strain evidence="25">Ka4C1</strain>
    </source>
</reference>
<gene>
    <name evidence="13" type="primary">Ec-sod</name>
    <name evidence="25" type="ORF">BXYJ_LOCUS11909</name>
</gene>
<dbReference type="EMBL" id="KU560543">
    <property type="protein sequence ID" value="APZ88388.1"/>
    <property type="molecule type" value="Genomic_DNA"/>
</dbReference>
<keyword evidence="11" id="KW-0732">Signal</keyword>
<dbReference type="EMBL" id="KU560541">
    <property type="protein sequence ID" value="APZ88386.1"/>
    <property type="molecule type" value="Genomic_DNA"/>
</dbReference>
<evidence type="ECO:0000256" key="5">
    <source>
        <dbReference type="ARBA" id="ARBA00023002"/>
    </source>
</evidence>
<dbReference type="EMBL" id="KU560539">
    <property type="protein sequence ID" value="APZ88384.1"/>
    <property type="molecule type" value="Genomic_DNA"/>
</dbReference>
<evidence type="ECO:0000313" key="16">
    <source>
        <dbReference type="EMBL" id="APZ88386.1"/>
    </source>
</evidence>
<dbReference type="FunFam" id="2.60.40.200:FF:000003">
    <property type="entry name" value="Superoxide dismutase [Cu-Zn], chloroplastic"/>
    <property type="match status" value="1"/>
</dbReference>
<dbReference type="OrthoDB" id="2015551at2759"/>
<evidence type="ECO:0000256" key="10">
    <source>
        <dbReference type="SAM" id="Phobius"/>
    </source>
</evidence>
<evidence type="ECO:0000313" key="22">
    <source>
        <dbReference type="EMBL" id="APZ88393.1"/>
    </source>
</evidence>
<dbReference type="PROSITE" id="PS00332">
    <property type="entry name" value="SOD_CU_ZN_2"/>
    <property type="match status" value="1"/>
</dbReference>
<keyword evidence="2 9" id="KW-0479">Metal-binding</keyword>
<dbReference type="SMR" id="A0A1I7RS29"/>
<protein>
    <recommendedName>
        <fullName evidence="9">Superoxide dismutase [Cu-Zn]</fullName>
        <ecNumber evidence="9">1.15.1.1</ecNumber>
    </recommendedName>
</protein>
<evidence type="ECO:0000313" key="17">
    <source>
        <dbReference type="EMBL" id="APZ88387.1"/>
    </source>
</evidence>
<evidence type="ECO:0000256" key="8">
    <source>
        <dbReference type="ARBA" id="ARBA00049204"/>
    </source>
</evidence>
<keyword evidence="6 9" id="KW-0186">Copper</keyword>
<evidence type="ECO:0000313" key="21">
    <source>
        <dbReference type="EMBL" id="APZ88392.1"/>
    </source>
</evidence>
<evidence type="ECO:0000313" key="15">
    <source>
        <dbReference type="EMBL" id="APZ88385.1"/>
    </source>
</evidence>
<dbReference type="EMBL" id="KU560547">
    <property type="protein sequence ID" value="APZ88392.1"/>
    <property type="molecule type" value="Genomic_DNA"/>
</dbReference>
<keyword evidence="7" id="KW-1015">Disulfide bond</keyword>
<feature type="transmembrane region" description="Helical" evidence="10">
    <location>
        <begin position="169"/>
        <end position="194"/>
    </location>
</feature>
<dbReference type="GO" id="GO:0005507">
    <property type="term" value="F:copper ion binding"/>
    <property type="evidence" value="ECO:0007669"/>
    <property type="project" value="InterPro"/>
</dbReference>
<evidence type="ECO:0000313" key="29">
    <source>
        <dbReference type="WBParaSite" id="BXY_0353300.1"/>
    </source>
</evidence>
<evidence type="ECO:0000313" key="23">
    <source>
        <dbReference type="EMBL" id="APZ88395.1"/>
    </source>
</evidence>
<evidence type="ECO:0000256" key="9">
    <source>
        <dbReference type="RuleBase" id="RU000393"/>
    </source>
</evidence>
<accession>A0A1I7RS29</accession>
<evidence type="ECO:0000313" key="24">
    <source>
        <dbReference type="EMBL" id="APZ88396.1"/>
    </source>
</evidence>
<dbReference type="EMBL" id="KU560538">
    <property type="protein sequence ID" value="APZ88383.1"/>
    <property type="molecule type" value="Genomic_DNA"/>
</dbReference>
<feature type="signal peptide" evidence="11">
    <location>
        <begin position="1"/>
        <end position="17"/>
    </location>
</feature>
<keyword evidence="10" id="KW-0472">Membrane</keyword>
<dbReference type="GO" id="GO:0004784">
    <property type="term" value="F:superoxide dismutase activity"/>
    <property type="evidence" value="ECO:0007669"/>
    <property type="project" value="UniProtKB-EC"/>
</dbReference>
<dbReference type="EMBL" id="KU560550">
    <property type="protein sequence ID" value="APZ88395.1"/>
    <property type="molecule type" value="Genomic_DNA"/>
</dbReference>
<dbReference type="EMBL" id="KU560545">
    <property type="protein sequence ID" value="APZ88390.1"/>
    <property type="molecule type" value="Genomic_DNA"/>
</dbReference>
<dbReference type="EMBL" id="CAJFDI010000005">
    <property type="protein sequence ID" value="CAD5231813.1"/>
    <property type="molecule type" value="Genomic_DNA"/>
</dbReference>
<dbReference type="AlphaFoldDB" id="A0A1I7RS29"/>
<proteinExistence type="inferred from homology"/>
<evidence type="ECO:0000256" key="11">
    <source>
        <dbReference type="SAM" id="SignalP"/>
    </source>
</evidence>
<reference evidence="13" key="1">
    <citation type="submission" date="2016-01" db="EMBL/GenBank/DDBJ databases">
        <title>The Mn-SOD of pine wood nematode, Bursaphelenchus xylophilus, promotes elevation of fecundity and pathogenicity during its invasion process.</title>
        <authorList>
            <person name="Zhang W."/>
            <person name="Zhou J."/>
            <person name="Zhao L."/>
            <person name="Sun J."/>
            <person name="Zou Z."/>
        </authorList>
    </citation>
    <scope>NUCLEOTIDE SEQUENCE</scope>
    <source>
        <strain evidence="15">CN-Bx1</strain>
        <strain evidence="14">CN-Bx2</strain>
        <strain evidence="16">CN-Bx3</strain>
        <strain evidence="17">CN-Bx4</strain>
        <strain evidence="13">CN-Bx5</strain>
        <strain evidence="18">CN-Bx6</strain>
        <strain evidence="20">EU-Bx1</strain>
        <strain evidence="21">EU-Bx2</strain>
        <strain evidence="22">EU-Bx3</strain>
        <strain evidence="24">JP-Bx1</strain>
        <strain evidence="23">JP-Bx3</strain>
        <strain evidence="19">US-Bx2</strain>
    </source>
</reference>
<dbReference type="Proteomes" id="UP000659654">
    <property type="component" value="Unassembled WGS sequence"/>
</dbReference>
<dbReference type="Proteomes" id="UP000095284">
    <property type="component" value="Unplaced"/>
</dbReference>
<keyword evidence="4" id="KW-0049">Antioxidant</keyword>
<comment type="catalytic activity">
    <reaction evidence="8 9">
        <text>2 superoxide + 2 H(+) = H2O2 + O2</text>
        <dbReference type="Rhea" id="RHEA:20696"/>
        <dbReference type="ChEBI" id="CHEBI:15378"/>
        <dbReference type="ChEBI" id="CHEBI:15379"/>
        <dbReference type="ChEBI" id="CHEBI:16240"/>
        <dbReference type="ChEBI" id="CHEBI:18421"/>
        <dbReference type="EC" id="1.15.1.1"/>
    </reaction>
</comment>
<dbReference type="EMBL" id="KU560546">
    <property type="protein sequence ID" value="APZ88391.1"/>
    <property type="molecule type" value="Genomic_DNA"/>
</dbReference>
<keyword evidence="5 9" id="KW-0560">Oxidoreductase</keyword>
<dbReference type="InterPro" id="IPR018152">
    <property type="entry name" value="SOD_Cu/Zn_BS"/>
</dbReference>
<evidence type="ECO:0000313" key="25">
    <source>
        <dbReference type="EMBL" id="CAD5231813.1"/>
    </source>
</evidence>
<dbReference type="SUPFAM" id="SSF49329">
    <property type="entry name" value="Cu,Zn superoxide dismutase-like"/>
    <property type="match status" value="1"/>
</dbReference>
<keyword evidence="10" id="KW-1133">Transmembrane helix</keyword>
<dbReference type="PANTHER" id="PTHR10003">
    <property type="entry name" value="SUPEROXIDE DISMUTASE CU-ZN -RELATED"/>
    <property type="match status" value="1"/>
</dbReference>
<evidence type="ECO:0000313" key="14">
    <source>
        <dbReference type="EMBL" id="APZ88384.1"/>
    </source>
</evidence>
<dbReference type="Proteomes" id="UP000582659">
    <property type="component" value="Unassembled WGS sequence"/>
</dbReference>
<evidence type="ECO:0000256" key="2">
    <source>
        <dbReference type="ARBA" id="ARBA00022723"/>
    </source>
</evidence>
<name>A0A1I7RS29_BURXY</name>
<dbReference type="EMBL" id="KU560542">
    <property type="protein sequence ID" value="APZ88387.1"/>
    <property type="molecule type" value="Genomic_DNA"/>
</dbReference>
<evidence type="ECO:0000256" key="6">
    <source>
        <dbReference type="ARBA" id="ARBA00023008"/>
    </source>
</evidence>
<dbReference type="Pfam" id="PF00080">
    <property type="entry name" value="Sod_Cu"/>
    <property type="match status" value="1"/>
</dbReference>
<dbReference type="InterPro" id="IPR001424">
    <property type="entry name" value="SOD_Cu_Zn_dom"/>
</dbReference>
<evidence type="ECO:0000313" key="28">
    <source>
        <dbReference type="Proteomes" id="UP000659654"/>
    </source>
</evidence>
<evidence type="ECO:0000313" key="27">
    <source>
        <dbReference type="Proteomes" id="UP000095284"/>
    </source>
</evidence>
<dbReference type="PRINTS" id="PR00068">
    <property type="entry name" value="CUZNDISMTASE"/>
</dbReference>
<dbReference type="EMBL" id="KU560548">
    <property type="protein sequence ID" value="APZ88393.1"/>
    <property type="molecule type" value="Genomic_DNA"/>
</dbReference>
<evidence type="ECO:0000256" key="3">
    <source>
        <dbReference type="ARBA" id="ARBA00022833"/>
    </source>
</evidence>
<dbReference type="InterPro" id="IPR036423">
    <property type="entry name" value="SOD-like_Cu/Zn_dom_sf"/>
</dbReference>
<feature type="domain" description="Superoxide dismutase copper/zinc binding" evidence="12">
    <location>
        <begin position="39"/>
        <end position="170"/>
    </location>
</feature>